<protein>
    <recommendedName>
        <fullName evidence="3">ATP-grasp domain-containing protein</fullName>
    </recommendedName>
</protein>
<dbReference type="KEGG" id="slac:SKTS_17550"/>
<gene>
    <name evidence="1" type="ORF">SKTS_17550</name>
</gene>
<dbReference type="PANTHER" id="PTHR21621">
    <property type="entry name" value="RIBOSOMAL PROTEIN S6 MODIFICATION PROTEIN"/>
    <property type="match status" value="1"/>
</dbReference>
<dbReference type="EMBL" id="AP022853">
    <property type="protein sequence ID" value="BCB26869.1"/>
    <property type="molecule type" value="Genomic_DNA"/>
</dbReference>
<dbReference type="AlphaFoldDB" id="A0A6F8VDQ5"/>
<dbReference type="PANTHER" id="PTHR21621:SF0">
    <property type="entry name" value="BETA-CITRYLGLUTAMATE SYNTHASE B-RELATED"/>
    <property type="match status" value="1"/>
</dbReference>
<sequence>MNQHNQEPLIGLAALMKMAYSGVDLGPLGAELVARAGRNPEDANALMDLSTVLQLRGNRDIALATQLQALAMQQIYTPPTAADAAKIKVLAIMAPGDLMSNTPVEFLLEHSGIALDILYIGPGLPSPAALPDHDILFVAVGESDQTLPLLKELERVAATWPRPVLNQPERIARMSRDAACALLQSTPGVVMPATLRVDRQTLQRIGAGVLDIAGVLEDGAFPVIVRPVDSHAGQGLEKLDHPAAIAAYLQAMPQDEFYIARFVDYRAPDGLFRKYRIVLIDGRPFLCHLAISQHWMIHYLNAGMAESAEKRAEEARCMDSFDTDFAQRHAAALHAIHERAGLDYLGIDCGESSDGKLLIFEVDSNMIVHAIDPVDLFPYKRPQMQKVFAAFSAMLVDAARKQP</sequence>
<dbReference type="SUPFAM" id="SSF56059">
    <property type="entry name" value="Glutathione synthetase ATP-binding domain-like"/>
    <property type="match status" value="1"/>
</dbReference>
<evidence type="ECO:0000313" key="2">
    <source>
        <dbReference type="Proteomes" id="UP000502260"/>
    </source>
</evidence>
<evidence type="ECO:0008006" key="3">
    <source>
        <dbReference type="Google" id="ProtNLM"/>
    </source>
</evidence>
<accession>A0A6F8VDQ5</accession>
<evidence type="ECO:0000313" key="1">
    <source>
        <dbReference type="EMBL" id="BCB26869.1"/>
    </source>
</evidence>
<reference evidence="2" key="1">
    <citation type="submission" date="2020-03" db="EMBL/GenBank/DDBJ databases">
        <title>Complete genome sequence of sulfur-oxidizing bacterium skT11.</title>
        <authorList>
            <person name="Kanda M."/>
            <person name="Kojima H."/>
            <person name="Fukui M."/>
        </authorList>
    </citation>
    <scope>NUCLEOTIDE SEQUENCE [LARGE SCALE GENOMIC DNA]</scope>
    <source>
        <strain evidence="2">skT11</strain>
    </source>
</reference>
<proteinExistence type="predicted"/>
<dbReference type="GO" id="GO:0005737">
    <property type="term" value="C:cytoplasm"/>
    <property type="evidence" value="ECO:0007669"/>
    <property type="project" value="TreeGrafter"/>
</dbReference>
<dbReference type="Proteomes" id="UP000502260">
    <property type="component" value="Chromosome"/>
</dbReference>
<organism evidence="1 2">
    <name type="scientific">Sulfurimicrobium lacus</name>
    <dbReference type="NCBI Taxonomy" id="2715678"/>
    <lineage>
        <taxon>Bacteria</taxon>
        <taxon>Pseudomonadati</taxon>
        <taxon>Pseudomonadota</taxon>
        <taxon>Betaproteobacteria</taxon>
        <taxon>Nitrosomonadales</taxon>
        <taxon>Sulfuricellaceae</taxon>
        <taxon>Sulfurimicrobium</taxon>
    </lineage>
</organism>
<name>A0A6F8VDQ5_9PROT</name>
<dbReference type="RefSeq" id="WP_173063460.1">
    <property type="nucleotide sequence ID" value="NZ_AP022853.1"/>
</dbReference>
<keyword evidence="2" id="KW-1185">Reference proteome</keyword>
<dbReference type="GO" id="GO:0016879">
    <property type="term" value="F:ligase activity, forming carbon-nitrogen bonds"/>
    <property type="evidence" value="ECO:0007669"/>
    <property type="project" value="TreeGrafter"/>
</dbReference>